<name>A0A9W4XGS0_9ASCO</name>
<evidence type="ECO:0000256" key="5">
    <source>
        <dbReference type="SAM" id="Coils"/>
    </source>
</evidence>
<dbReference type="SUPFAM" id="SSF54495">
    <property type="entry name" value="UBC-like"/>
    <property type="match status" value="1"/>
</dbReference>
<dbReference type="PROSITE" id="PS50908">
    <property type="entry name" value="RWD"/>
    <property type="match status" value="1"/>
</dbReference>
<feature type="domain" description="Helicase C-terminal" evidence="10">
    <location>
        <begin position="758"/>
        <end position="922"/>
    </location>
</feature>
<dbReference type="Pfam" id="PF05773">
    <property type="entry name" value="RWD"/>
    <property type="match status" value="1"/>
</dbReference>
<dbReference type="PROSITE" id="PS51194">
    <property type="entry name" value="HELICASE_CTER"/>
    <property type="match status" value="1"/>
</dbReference>
<dbReference type="Pfam" id="PF26026">
    <property type="entry name" value="RNA_hel_CTD"/>
    <property type="match status" value="1"/>
</dbReference>
<dbReference type="Proteomes" id="UP001152885">
    <property type="component" value="Unassembled WGS sequence"/>
</dbReference>
<dbReference type="InterPro" id="IPR007502">
    <property type="entry name" value="Helicase-assoc_dom"/>
</dbReference>
<keyword evidence="2" id="KW-0378">Hydrolase</keyword>
<dbReference type="Gene3D" id="1.20.120.1080">
    <property type="match status" value="1"/>
</dbReference>
<dbReference type="SMART" id="SM00490">
    <property type="entry name" value="HELICc"/>
    <property type="match status" value="1"/>
</dbReference>
<dbReference type="InterPro" id="IPR027417">
    <property type="entry name" value="P-loop_NTPase"/>
</dbReference>
<dbReference type="SMART" id="SM00591">
    <property type="entry name" value="RWD"/>
    <property type="match status" value="1"/>
</dbReference>
<evidence type="ECO:0000256" key="3">
    <source>
        <dbReference type="ARBA" id="ARBA00022806"/>
    </source>
</evidence>
<evidence type="ECO:0000313" key="11">
    <source>
        <dbReference type="EMBL" id="CAI5758201.1"/>
    </source>
</evidence>
<keyword evidence="3" id="KW-0347">Helicase</keyword>
<organism evidence="11 12">
    <name type="scientific">Candida verbasci</name>
    <dbReference type="NCBI Taxonomy" id="1227364"/>
    <lineage>
        <taxon>Eukaryota</taxon>
        <taxon>Fungi</taxon>
        <taxon>Dikarya</taxon>
        <taxon>Ascomycota</taxon>
        <taxon>Saccharomycotina</taxon>
        <taxon>Pichiomycetes</taxon>
        <taxon>Debaryomycetaceae</taxon>
        <taxon>Candida/Lodderomyces clade</taxon>
        <taxon>Candida</taxon>
    </lineage>
</organism>
<dbReference type="PANTHER" id="PTHR18934:SF267">
    <property type="entry name" value="ATP-DEPENDENT RNA HELICASE YLR419W-RELATED"/>
    <property type="match status" value="1"/>
</dbReference>
<sequence>MVKKSKKEPEPSNDKDKNKPQRGLAIGENFGWTGKLPVTLLNEHCQKQKWGKCQYDMTKKQNGFIGIVTLNWENPKTKEIISLKYYPNYEPKSTTNEARHMVATFVLHRINYIKNMKMLLPIIFRDYWNELEENRVKLNKENKQLHDKLFNVNPFQVYLQEQEENEKREKQRLIKKQNEVKVKKPTISLGSKTLNKPVKQVVNKFPRKVWEKAPFLDIPSDLRSSVEEEIKHHITWVKTSDSDSLERLVSLGFRETHVKESFEYTSNFTESLEWLLFHIPEDDLPQLFMKSEKDSKVSLKISQNLQFEYALKRMKESGFDTDIIISTYNRLDNDEFKTCIELTKELLKSLPEIIPEEDSQDLWNQEIEGLQMMDIKIKQENNVITIPLNPKGIDKEVIGVKVFKSENYPNEIPGIQIIVLNNDYQLANYVKLSIIRNLVENLHIGECMIYAIIEWLEEHLLEIINNPGSLLLPSEKKVNTPIVQQEKQKKIKQKVINTEQIETSYKKRLPMIEKTIETRSKLSAWSKKDQLVNIINSNKVTLITGETGSGKSTQVVQFILDYLNSQNDFKTTILCTQPRRISTIGLAERISEERSDKIGNETGYIIRGENRTTNVTRISFVTTGVLLRMIQSFISNGDNQLFENLGYIFIDEVHERSIDCDFLLIILKMIMKKFPVKIVLMSATIDDKKFKDFFNTPLQRLHIEGRTFPIKDYYLDAILKELDYSFETNDGIVKPQADSHFFQNGNLNYDLIAQLTAHIDKKLTNESNLGSILIFLPGIMEINQAIKAVRKQVPNSVTLPLHSALSSAEQKKVFKSFNGRKIVVSTNVAETSITIPDCVTVIDSGRSKTMFFDTNLNTTKLIENWCSKAEIGQRRGRSGRVTNGNCYHLYTKETVEKMLPQPIPEIKRTKLENLYLVVKSMGISKVEQFLSSGLDAPDQTSLASAKKFLQDIGALENDKLSNLGKYISYLPTDPSSGKLLILGCIFGCLDFCLTLAAISSTGSPFLINFEERDKVKHVQRKFANGYGDFIGFANAYNEYVKNGTRKFLNDNYLSYTTINDIKSTKAQYLSLLQDLGFVDNNSNINNKNYSLIRAIISGSFYPQIARVQLPNPKFFKSAQGSIEIDPEAKSIKYWIRNEKEEELPTRVFIHPSSVMFDNDNNTLDESFSSKVSNEDGSIDYENRKLMDLTPQLQISQQLIKDSFIAFRSSHHTTKLYVRDITPVNTISVLLFVGDISYDLSMDKDQTSPGIILDNWLPIRTWCKNGVLIKKLKQLLDDFIDEKLSNPTKQVDENIISIIEKVINI</sequence>
<dbReference type="GO" id="GO:0016787">
    <property type="term" value="F:hydrolase activity"/>
    <property type="evidence" value="ECO:0007669"/>
    <property type="project" value="UniProtKB-KW"/>
</dbReference>
<dbReference type="SUPFAM" id="SSF46934">
    <property type="entry name" value="UBA-like"/>
    <property type="match status" value="1"/>
</dbReference>
<evidence type="ECO:0000256" key="6">
    <source>
        <dbReference type="SAM" id="MobiDB-lite"/>
    </source>
</evidence>
<evidence type="ECO:0008006" key="13">
    <source>
        <dbReference type="Google" id="ProtNLM"/>
    </source>
</evidence>
<dbReference type="Pfam" id="PF24385">
    <property type="entry name" value="DSRM_DHX29"/>
    <property type="match status" value="1"/>
</dbReference>
<feature type="domain" description="RWD" evidence="8">
    <location>
        <begin position="345"/>
        <end position="463"/>
    </location>
</feature>
<keyword evidence="1" id="KW-0547">Nucleotide-binding</keyword>
<gene>
    <name evidence="11" type="ORF">CANVERA_P2714</name>
</gene>
<dbReference type="InterPro" id="IPR016135">
    <property type="entry name" value="UBQ-conjugating_enzyme/RWD"/>
</dbReference>
<dbReference type="Pfam" id="PF00271">
    <property type="entry name" value="Helicase_C"/>
    <property type="match status" value="1"/>
</dbReference>
<dbReference type="GO" id="GO:0005524">
    <property type="term" value="F:ATP binding"/>
    <property type="evidence" value="ECO:0007669"/>
    <property type="project" value="UniProtKB-KW"/>
</dbReference>
<dbReference type="SUPFAM" id="SSF54768">
    <property type="entry name" value="dsRNA-binding domain-like"/>
    <property type="match status" value="1"/>
</dbReference>
<dbReference type="SMART" id="SM00847">
    <property type="entry name" value="HA2"/>
    <property type="match status" value="1"/>
</dbReference>
<dbReference type="Gene3D" id="3.10.110.10">
    <property type="entry name" value="Ubiquitin Conjugating Enzyme"/>
    <property type="match status" value="1"/>
</dbReference>
<evidence type="ECO:0000313" key="12">
    <source>
        <dbReference type="Proteomes" id="UP001152885"/>
    </source>
</evidence>
<dbReference type="GO" id="GO:0008186">
    <property type="term" value="F:ATP-dependent activity, acting on RNA"/>
    <property type="evidence" value="ECO:0007669"/>
    <property type="project" value="UniProtKB-ARBA"/>
</dbReference>
<accession>A0A9W4XGS0</accession>
<dbReference type="InterPro" id="IPR011545">
    <property type="entry name" value="DEAD/DEAH_box_helicase_dom"/>
</dbReference>
<dbReference type="Gene3D" id="3.40.50.300">
    <property type="entry name" value="P-loop containing nucleotide triphosphate hydrolases"/>
    <property type="match status" value="2"/>
</dbReference>
<dbReference type="CDD" id="cd23827">
    <property type="entry name" value="RWD_YLR419W-like"/>
    <property type="match status" value="1"/>
</dbReference>
<dbReference type="Pfam" id="PF00270">
    <property type="entry name" value="DEAD"/>
    <property type="match status" value="1"/>
</dbReference>
<evidence type="ECO:0000256" key="1">
    <source>
        <dbReference type="ARBA" id="ARBA00022741"/>
    </source>
</evidence>
<dbReference type="CDD" id="cd17917">
    <property type="entry name" value="DEXHc_RHA-like"/>
    <property type="match status" value="1"/>
</dbReference>
<dbReference type="Pfam" id="PF07717">
    <property type="entry name" value="OB_NTP_bind"/>
    <property type="match status" value="1"/>
</dbReference>
<evidence type="ECO:0000259" key="7">
    <source>
        <dbReference type="PROSITE" id="PS50030"/>
    </source>
</evidence>
<dbReference type="GO" id="GO:0004386">
    <property type="term" value="F:helicase activity"/>
    <property type="evidence" value="ECO:0007669"/>
    <property type="project" value="UniProtKB-KW"/>
</dbReference>
<feature type="coiled-coil region" evidence="5">
    <location>
        <begin position="128"/>
        <end position="180"/>
    </location>
</feature>
<dbReference type="Pfam" id="PF21010">
    <property type="entry name" value="HA2_C"/>
    <property type="match status" value="1"/>
</dbReference>
<dbReference type="SUPFAM" id="SSF52540">
    <property type="entry name" value="P-loop containing nucleoside triphosphate hydrolases"/>
    <property type="match status" value="1"/>
</dbReference>
<evidence type="ECO:0000259" key="10">
    <source>
        <dbReference type="PROSITE" id="PS51194"/>
    </source>
</evidence>
<dbReference type="InterPro" id="IPR015940">
    <property type="entry name" value="UBA"/>
</dbReference>
<dbReference type="PROSITE" id="PS51192">
    <property type="entry name" value="HELICASE_ATP_BIND_1"/>
    <property type="match status" value="1"/>
</dbReference>
<dbReference type="InterPro" id="IPR011709">
    <property type="entry name" value="DEAD-box_helicase_OB_fold"/>
</dbReference>
<keyword evidence="5" id="KW-0175">Coiled coil</keyword>
<comment type="caution">
    <text evidence="11">The sequence shown here is derived from an EMBL/GenBank/DDBJ whole genome shotgun (WGS) entry which is preliminary data.</text>
</comment>
<dbReference type="InterPro" id="IPR001650">
    <property type="entry name" value="Helicase_C-like"/>
</dbReference>
<dbReference type="InterPro" id="IPR009060">
    <property type="entry name" value="UBA-like_sf"/>
</dbReference>
<dbReference type="InterPro" id="IPR056328">
    <property type="entry name" value="DSRM_DHX29"/>
</dbReference>
<protein>
    <recommendedName>
        <fullName evidence="13">RNA helicase</fullName>
    </recommendedName>
</protein>
<dbReference type="EMBL" id="CANTUO010000002">
    <property type="protein sequence ID" value="CAI5758201.1"/>
    <property type="molecule type" value="Genomic_DNA"/>
</dbReference>
<feature type="compositionally biased region" description="Basic and acidic residues" evidence="6">
    <location>
        <begin position="7"/>
        <end position="19"/>
    </location>
</feature>
<dbReference type="PANTHER" id="PTHR18934">
    <property type="entry name" value="ATP-DEPENDENT RNA HELICASE"/>
    <property type="match status" value="1"/>
</dbReference>
<dbReference type="SMART" id="SM00487">
    <property type="entry name" value="DEXDc"/>
    <property type="match status" value="1"/>
</dbReference>
<evidence type="ECO:0000256" key="4">
    <source>
        <dbReference type="ARBA" id="ARBA00022840"/>
    </source>
</evidence>
<proteinExistence type="predicted"/>
<dbReference type="GO" id="GO:1990904">
    <property type="term" value="C:ribonucleoprotein complex"/>
    <property type="evidence" value="ECO:0007669"/>
    <property type="project" value="UniProtKB-ARBA"/>
</dbReference>
<dbReference type="GO" id="GO:0003723">
    <property type="term" value="F:RNA binding"/>
    <property type="evidence" value="ECO:0007669"/>
    <property type="project" value="TreeGrafter"/>
</dbReference>
<feature type="domain" description="UBA" evidence="7">
    <location>
        <begin position="239"/>
        <end position="278"/>
    </location>
</feature>
<dbReference type="OrthoDB" id="5600252at2759"/>
<dbReference type="InterPro" id="IPR006575">
    <property type="entry name" value="RWD_dom"/>
</dbReference>
<dbReference type="InterPro" id="IPR059023">
    <property type="entry name" value="RNA_hel_CTD"/>
</dbReference>
<dbReference type="InterPro" id="IPR014001">
    <property type="entry name" value="Helicase_ATP-bd"/>
</dbReference>
<feature type="domain" description="Helicase ATP-binding" evidence="9">
    <location>
        <begin position="532"/>
        <end position="703"/>
    </location>
</feature>
<keyword evidence="4" id="KW-0067">ATP-binding</keyword>
<dbReference type="CDD" id="cd18791">
    <property type="entry name" value="SF2_C_RHA"/>
    <property type="match status" value="1"/>
</dbReference>
<dbReference type="PROSITE" id="PS50030">
    <property type="entry name" value="UBA"/>
    <property type="match status" value="1"/>
</dbReference>
<dbReference type="InterPro" id="IPR002464">
    <property type="entry name" value="DNA/RNA_helicase_DEAH_CS"/>
</dbReference>
<keyword evidence="12" id="KW-1185">Reference proteome</keyword>
<dbReference type="PROSITE" id="PS00690">
    <property type="entry name" value="DEAH_ATP_HELICASE"/>
    <property type="match status" value="1"/>
</dbReference>
<evidence type="ECO:0000259" key="8">
    <source>
        <dbReference type="PROSITE" id="PS50908"/>
    </source>
</evidence>
<feature type="region of interest" description="Disordered" evidence="6">
    <location>
        <begin position="1"/>
        <end position="24"/>
    </location>
</feature>
<evidence type="ECO:0000256" key="2">
    <source>
        <dbReference type="ARBA" id="ARBA00022801"/>
    </source>
</evidence>
<reference evidence="11" key="1">
    <citation type="submission" date="2022-12" db="EMBL/GenBank/DDBJ databases">
        <authorList>
            <person name="Brejova B."/>
        </authorList>
    </citation>
    <scope>NUCLEOTIDE SEQUENCE</scope>
</reference>
<evidence type="ECO:0000259" key="9">
    <source>
        <dbReference type="PROSITE" id="PS51192"/>
    </source>
</evidence>